<proteinExistence type="predicted"/>
<dbReference type="Proteomes" id="UP000466445">
    <property type="component" value="Chromosome"/>
</dbReference>
<protein>
    <submittedName>
        <fullName evidence="2">Uncharacterized protein</fullName>
    </submittedName>
</protein>
<dbReference type="InterPro" id="IPR003763">
    <property type="entry name" value="CDP-diacylglyc_Pase"/>
</dbReference>
<evidence type="ECO:0000313" key="3">
    <source>
        <dbReference type="Proteomes" id="UP000466445"/>
    </source>
</evidence>
<dbReference type="GO" id="GO:0016020">
    <property type="term" value="C:membrane"/>
    <property type="evidence" value="ECO:0007669"/>
    <property type="project" value="InterPro"/>
</dbReference>
<reference evidence="2 3" key="1">
    <citation type="journal article" date="2019" name="Emerg. Microbes Infect.">
        <title>Comprehensive subspecies identification of 175 nontuberculous mycobacteria species based on 7547 genomic profiles.</title>
        <authorList>
            <person name="Matsumoto Y."/>
            <person name="Kinjo T."/>
            <person name="Motooka D."/>
            <person name="Nabeya D."/>
            <person name="Jung N."/>
            <person name="Uechi K."/>
            <person name="Horii T."/>
            <person name="Iida T."/>
            <person name="Fujita J."/>
            <person name="Nakamura S."/>
        </authorList>
    </citation>
    <scope>NUCLEOTIDE SEQUENCE [LARGE SCALE GENOMIC DNA]</scope>
    <source>
        <strain evidence="2 3">JCM 30395</strain>
    </source>
</reference>
<dbReference type="EMBL" id="AP022595">
    <property type="protein sequence ID" value="BBY60880.1"/>
    <property type="molecule type" value="Genomic_DNA"/>
</dbReference>
<dbReference type="AlphaFoldDB" id="A0A7I7SW59"/>
<name>A0A7I7SW59_9MYCO</name>
<accession>A0A7I7SW59</accession>
<evidence type="ECO:0000256" key="1">
    <source>
        <dbReference type="SAM" id="MobiDB-lite"/>
    </source>
</evidence>
<dbReference type="KEGG" id="msar:MSAR_40160"/>
<dbReference type="Pfam" id="PF02611">
    <property type="entry name" value="CDH"/>
    <property type="match status" value="1"/>
</dbReference>
<gene>
    <name evidence="2" type="ORF">MSAR_40160</name>
</gene>
<feature type="region of interest" description="Disordered" evidence="1">
    <location>
        <begin position="31"/>
        <end position="54"/>
    </location>
</feature>
<keyword evidence="3" id="KW-1185">Reference proteome</keyword>
<dbReference type="GO" id="GO:0008654">
    <property type="term" value="P:phospholipid biosynthetic process"/>
    <property type="evidence" value="ECO:0007669"/>
    <property type="project" value="InterPro"/>
</dbReference>
<organism evidence="2 3">
    <name type="scientific">Mycolicibacterium sarraceniae</name>
    <dbReference type="NCBI Taxonomy" id="1534348"/>
    <lineage>
        <taxon>Bacteria</taxon>
        <taxon>Bacillati</taxon>
        <taxon>Actinomycetota</taxon>
        <taxon>Actinomycetes</taxon>
        <taxon>Mycobacteriales</taxon>
        <taxon>Mycobacteriaceae</taxon>
        <taxon>Mycolicibacterium</taxon>
    </lineage>
</organism>
<sequence length="54" mass="5535">MGFYTLVVVGATDAAGRPGFVVLADRADAQTGAGAEELQDHDSCPQPATRTTAK</sequence>
<dbReference type="GO" id="GO:0008715">
    <property type="term" value="F:CDP-diacylglycerol diphosphatase activity"/>
    <property type="evidence" value="ECO:0007669"/>
    <property type="project" value="InterPro"/>
</dbReference>
<evidence type="ECO:0000313" key="2">
    <source>
        <dbReference type="EMBL" id="BBY60880.1"/>
    </source>
</evidence>